<gene>
    <name evidence="1" type="ORF">G7Z17_g5890</name>
</gene>
<keyword evidence="2" id="KW-1185">Reference proteome</keyword>
<dbReference type="OrthoDB" id="3557394at2759"/>
<accession>A0A9P5HE58</accession>
<sequence length="417" mass="47325">MSRLKTDYATSVAALFCNVAVRIMHETSLFWVTSADLIAKSRDNLPSWVPNWADGFGTPDPNNISWKIRLCHNASDMAFSVETPPGLPPKLMSPFEYFGKVANHAASLYRKTLRGTMQMHEDEFPLEISFRPHFIYHKTFHLDFQDSVARGITYSYYEPRIRDFTKVENSLRVPAQYCTKIQYVSEPIAPGLSNIVSIIKDLKAAMYKLFPDDWDYDLYGGRLDAIGRVLCFGVVMEQNSDVRLQGAWDDPNLAIMVHLLMDMGGYYWEGPLEDREDYIERHRDKFTSEIMGECAHCSVSTERPCQDCNDKGSEKPIPSRTSAWLDSKIQQAHRTVLQTAPGNCLLLTREGRLALGPPQTQAGDKVFILTGGLCPYILRRDETPKYIGYVTYQLIGDCYLDGVPKWDASDLEDVALV</sequence>
<evidence type="ECO:0000313" key="1">
    <source>
        <dbReference type="EMBL" id="KAF7550183.1"/>
    </source>
</evidence>
<proteinExistence type="predicted"/>
<dbReference type="AlphaFoldDB" id="A0A9P5HE58"/>
<organism evidence="1 2">
    <name type="scientific">Cylindrodendrum hubeiense</name>
    <dbReference type="NCBI Taxonomy" id="595255"/>
    <lineage>
        <taxon>Eukaryota</taxon>
        <taxon>Fungi</taxon>
        <taxon>Dikarya</taxon>
        <taxon>Ascomycota</taxon>
        <taxon>Pezizomycotina</taxon>
        <taxon>Sordariomycetes</taxon>
        <taxon>Hypocreomycetidae</taxon>
        <taxon>Hypocreales</taxon>
        <taxon>Nectriaceae</taxon>
        <taxon>Cylindrodendrum</taxon>
    </lineage>
</organism>
<name>A0A9P5HE58_9HYPO</name>
<dbReference type="InterPro" id="IPR052895">
    <property type="entry name" value="HetReg/Transcr_Mod"/>
</dbReference>
<dbReference type="Proteomes" id="UP000722485">
    <property type="component" value="Unassembled WGS sequence"/>
</dbReference>
<evidence type="ECO:0000313" key="2">
    <source>
        <dbReference type="Proteomes" id="UP000722485"/>
    </source>
</evidence>
<dbReference type="PANTHER" id="PTHR24148">
    <property type="entry name" value="ANKYRIN REPEAT DOMAIN-CONTAINING PROTEIN 39 HOMOLOG-RELATED"/>
    <property type="match status" value="1"/>
</dbReference>
<dbReference type="PANTHER" id="PTHR24148:SF64">
    <property type="entry name" value="HETEROKARYON INCOMPATIBILITY DOMAIN-CONTAINING PROTEIN"/>
    <property type="match status" value="1"/>
</dbReference>
<protein>
    <submittedName>
        <fullName evidence="1">Uncharacterized protein</fullName>
    </submittedName>
</protein>
<reference evidence="1" key="1">
    <citation type="submission" date="2020-03" db="EMBL/GenBank/DDBJ databases">
        <title>Draft Genome Sequence of Cylindrodendrum hubeiense.</title>
        <authorList>
            <person name="Buettner E."/>
            <person name="Kellner H."/>
        </authorList>
    </citation>
    <scope>NUCLEOTIDE SEQUENCE</scope>
    <source>
        <strain evidence="1">IHI 201604</strain>
    </source>
</reference>
<comment type="caution">
    <text evidence="1">The sequence shown here is derived from an EMBL/GenBank/DDBJ whole genome shotgun (WGS) entry which is preliminary data.</text>
</comment>
<dbReference type="Pfam" id="PF26639">
    <property type="entry name" value="Het-6_barrel"/>
    <property type="match status" value="1"/>
</dbReference>
<dbReference type="EMBL" id="JAANBB010000104">
    <property type="protein sequence ID" value="KAF7550183.1"/>
    <property type="molecule type" value="Genomic_DNA"/>
</dbReference>